<keyword evidence="2" id="KW-1185">Reference proteome</keyword>
<organism evidence="1 2">
    <name type="scientific">Pseudocercospora fuligena</name>
    <dbReference type="NCBI Taxonomy" id="685502"/>
    <lineage>
        <taxon>Eukaryota</taxon>
        <taxon>Fungi</taxon>
        <taxon>Dikarya</taxon>
        <taxon>Ascomycota</taxon>
        <taxon>Pezizomycotina</taxon>
        <taxon>Dothideomycetes</taxon>
        <taxon>Dothideomycetidae</taxon>
        <taxon>Mycosphaerellales</taxon>
        <taxon>Mycosphaerellaceae</taxon>
        <taxon>Pseudocercospora</taxon>
    </lineage>
</organism>
<comment type="caution">
    <text evidence="1">The sequence shown here is derived from an EMBL/GenBank/DDBJ whole genome shotgun (WGS) entry which is preliminary data.</text>
</comment>
<protein>
    <submittedName>
        <fullName evidence="1">Uncharacterized protein</fullName>
    </submittedName>
</protein>
<name>A0A8H6RG59_9PEZI</name>
<evidence type="ECO:0000313" key="2">
    <source>
        <dbReference type="Proteomes" id="UP000660729"/>
    </source>
</evidence>
<gene>
    <name evidence="1" type="ORF">HII31_08180</name>
</gene>
<dbReference type="EMBL" id="JABCIY010000169">
    <property type="protein sequence ID" value="KAF7190466.1"/>
    <property type="molecule type" value="Genomic_DNA"/>
</dbReference>
<dbReference type="OrthoDB" id="10300649at2759"/>
<evidence type="ECO:0000313" key="1">
    <source>
        <dbReference type="EMBL" id="KAF7190466.1"/>
    </source>
</evidence>
<sequence length="182" mass="20352">MLEKRAALQSSSCLAMAPQNVEPAAFHGLTKTELEKQIKVNASYLFPHLCHAREASREKPENVFDIIVMNNPSGKIQAKLLLVANDLTAVLAESTPQGTVMRAFMALLCTLADALGQRHTNLLEAIQTRQPASWGCVARDEVQLGELGIAWERHHRQQSRMQKLLQERGRRSRSLDSVKRLC</sequence>
<accession>A0A8H6RG59</accession>
<reference evidence="1" key="1">
    <citation type="submission" date="2020-04" db="EMBL/GenBank/DDBJ databases">
        <title>Draft genome resource of the tomato pathogen Pseudocercospora fuligena.</title>
        <authorList>
            <person name="Zaccaron A."/>
        </authorList>
    </citation>
    <scope>NUCLEOTIDE SEQUENCE</scope>
    <source>
        <strain evidence="1">PF001</strain>
    </source>
</reference>
<proteinExistence type="predicted"/>
<dbReference type="Proteomes" id="UP000660729">
    <property type="component" value="Unassembled WGS sequence"/>
</dbReference>
<dbReference type="AlphaFoldDB" id="A0A8H6RG59"/>